<dbReference type="PANTHER" id="PTHR46481:SF10">
    <property type="entry name" value="ZINC FINGER BED DOMAIN-CONTAINING PROTEIN 39"/>
    <property type="match status" value="1"/>
</dbReference>
<dbReference type="GO" id="GO:0005634">
    <property type="term" value="C:nucleus"/>
    <property type="evidence" value="ECO:0007669"/>
    <property type="project" value="UniProtKB-SubCell"/>
</dbReference>
<dbReference type="PANTHER" id="PTHR46481">
    <property type="entry name" value="ZINC FINGER BED DOMAIN-CONTAINING PROTEIN 4"/>
    <property type="match status" value="1"/>
</dbReference>
<keyword evidence="2" id="KW-0479">Metal-binding</keyword>
<evidence type="ECO:0000256" key="2">
    <source>
        <dbReference type="ARBA" id="ARBA00022723"/>
    </source>
</evidence>
<keyword evidence="3" id="KW-0863">Zinc-finger</keyword>
<dbReference type="AlphaFoldDB" id="A0AAV9ZQU6"/>
<dbReference type="GO" id="GO:0008270">
    <property type="term" value="F:zinc ion binding"/>
    <property type="evidence" value="ECO:0007669"/>
    <property type="project" value="UniProtKB-KW"/>
</dbReference>
<dbReference type="SUPFAM" id="SSF53098">
    <property type="entry name" value="Ribonuclease H-like"/>
    <property type="match status" value="1"/>
</dbReference>
<proteinExistence type="predicted"/>
<keyword evidence="7" id="KW-1185">Reference proteome</keyword>
<dbReference type="Proteomes" id="UP001362999">
    <property type="component" value="Unassembled WGS sequence"/>
</dbReference>
<feature type="non-terminal residue" evidence="6">
    <location>
        <position position="1"/>
    </location>
</feature>
<accession>A0AAV9ZQU6</accession>
<evidence type="ECO:0000256" key="3">
    <source>
        <dbReference type="ARBA" id="ARBA00022771"/>
    </source>
</evidence>
<dbReference type="EMBL" id="JAWWNJ010000118">
    <property type="protein sequence ID" value="KAK6988950.1"/>
    <property type="molecule type" value="Genomic_DNA"/>
</dbReference>
<evidence type="ECO:0000256" key="4">
    <source>
        <dbReference type="ARBA" id="ARBA00022833"/>
    </source>
</evidence>
<comment type="caution">
    <text evidence="6">The sequence shown here is derived from an EMBL/GenBank/DDBJ whole genome shotgun (WGS) entry which is preliminary data.</text>
</comment>
<keyword evidence="5" id="KW-0539">Nucleus</keyword>
<keyword evidence="4" id="KW-0862">Zinc</keyword>
<reference evidence="6 7" key="1">
    <citation type="journal article" date="2024" name="J Genomics">
        <title>Draft genome sequencing and assembly of Favolaschia claudopus CIRM-BRFM 2984 isolated from oak limbs.</title>
        <authorList>
            <person name="Navarro D."/>
            <person name="Drula E."/>
            <person name="Chaduli D."/>
            <person name="Cazenave R."/>
            <person name="Ahrendt S."/>
            <person name="Wang J."/>
            <person name="Lipzen A."/>
            <person name="Daum C."/>
            <person name="Barry K."/>
            <person name="Grigoriev I.V."/>
            <person name="Favel A."/>
            <person name="Rosso M.N."/>
            <person name="Martin F."/>
        </authorList>
    </citation>
    <scope>NUCLEOTIDE SEQUENCE [LARGE SCALE GENOMIC DNA]</scope>
    <source>
        <strain evidence="6 7">CIRM-BRFM 2984</strain>
    </source>
</reference>
<comment type="subcellular location">
    <subcellularLocation>
        <location evidence="1">Nucleus</location>
    </subcellularLocation>
</comment>
<gene>
    <name evidence="6" type="ORF">R3P38DRAFT_2572264</name>
</gene>
<dbReference type="InterPro" id="IPR012337">
    <property type="entry name" value="RNaseH-like_sf"/>
</dbReference>
<protein>
    <submittedName>
        <fullName evidence="6">Ribonuclease H-like domain-containing protein</fullName>
    </submittedName>
</protein>
<evidence type="ECO:0000313" key="7">
    <source>
        <dbReference type="Proteomes" id="UP001362999"/>
    </source>
</evidence>
<organism evidence="6 7">
    <name type="scientific">Favolaschia claudopus</name>
    <dbReference type="NCBI Taxonomy" id="2862362"/>
    <lineage>
        <taxon>Eukaryota</taxon>
        <taxon>Fungi</taxon>
        <taxon>Dikarya</taxon>
        <taxon>Basidiomycota</taxon>
        <taxon>Agaricomycotina</taxon>
        <taxon>Agaricomycetes</taxon>
        <taxon>Agaricomycetidae</taxon>
        <taxon>Agaricales</taxon>
        <taxon>Marasmiineae</taxon>
        <taxon>Mycenaceae</taxon>
        <taxon>Favolaschia</taxon>
    </lineage>
</organism>
<sequence>SDTVPGEISLAVDAWQADNEDAYFAATGSFIEACETFWKKKTVLIGFVRLQNAHNGKRLGQALFRIVRTFGLREKGFGWVTCDNASNKRYHDDRIRIPASPLHADLLRQDFEGDYGTCLAHIINLATQAFIKAYSKAKCYNPHTPDEHVPDLTAAVRDVIGLVRAICVKERSSAKRKEIFRQIQAEAKSDKPLQLILDMVIRWSSTYAMLYRGYNLRDFVNEFVRRIAHDEKDAKKSAELERLALTPAEWARVKAFVKLLRYADAAQQAFSSDEGPSMHLAIPALESIHRNWEEQAEKISNIEFKPALDAGRAKIEEYYNKVTDSEAYLFCMLLDPSQKLAYFNVHWDAELQLEVLAAAEKIVRFLNL</sequence>
<evidence type="ECO:0000256" key="5">
    <source>
        <dbReference type="ARBA" id="ARBA00023242"/>
    </source>
</evidence>
<dbReference type="InterPro" id="IPR052035">
    <property type="entry name" value="ZnF_BED_domain_contain"/>
</dbReference>
<evidence type="ECO:0000313" key="6">
    <source>
        <dbReference type="EMBL" id="KAK6988950.1"/>
    </source>
</evidence>
<evidence type="ECO:0000256" key="1">
    <source>
        <dbReference type="ARBA" id="ARBA00004123"/>
    </source>
</evidence>
<name>A0AAV9ZQU6_9AGAR</name>